<protein>
    <submittedName>
        <fullName evidence="2">TniQ family protein</fullName>
    </submittedName>
</protein>
<feature type="domain" description="TniQ" evidence="1">
    <location>
        <begin position="3"/>
        <end position="115"/>
    </location>
</feature>
<sequence length="601" mass="68340">MLVRPRPIAGEATFGYLLRVARANGYNTLAQLGTAFSSFEALCQALKLTVAEKAKLFGPRPGYWRLTNLSEGLSGIDFNHTRLRWCPSCMRESVYLRGIWSVEVSGICNRHGIRLIDQCPNCGRAQKLERVNFEQCSCGALLFCTRSVEKVDGSILHVSQVFEDSLNQKTAYANLPPLAFAEWVRLITYLGQFSKSFQPTKPGKIARLYQVDTAMRLMSQIAYLLENWPKNFYQLLSALHRQSDEKLSIRRTFGPLYRVLYIDLSDACFQFLRDEFEHYLIECWPGVVCGRHRAFQAETIAAHPRQAWKQVVKQAGIAPSIIRHLIRAKLILADEIDLPSGRTVRSIDKKQLKQLTDFAKAGFTLKEAAYRLALPESRIRTLITDEIIEPLISRLHSNAPTWLIPEQQLRRLYFIGREMNPLPATITISKILKHWRLREGEFKALVQALLLGRLVPVGTKAEYMPLGKLVLDELQVRQWFTEMRDAAGASLSIDEAAKRLGLKQQVAYDLIKAGLLETIQDDLPGRRITPVALKTFQESYISLAEYARLLNRAPRSVLQSLEVQPVSGPTIDGSRQYFYRRAELEHEACNVNEVTCNSKKT</sequence>
<evidence type="ECO:0000313" key="3">
    <source>
        <dbReference type="Proteomes" id="UP001162780"/>
    </source>
</evidence>
<evidence type="ECO:0000313" key="2">
    <source>
        <dbReference type="EMBL" id="WAR47111.1"/>
    </source>
</evidence>
<reference evidence="2" key="1">
    <citation type="submission" date="2022-11" db="EMBL/GenBank/DDBJ databases">
        <title>Methylomonas rapida sp. nov., Carotenoid-Producing Obligate Methanotrophs with High Growth Characteristics and Biotechnological Potential.</title>
        <authorList>
            <person name="Tikhonova E.N."/>
            <person name="Suleimanov R.Z."/>
            <person name="Miroshnikov K."/>
            <person name="Oshkin I.Y."/>
            <person name="Belova S.E."/>
            <person name="Danilova O.V."/>
            <person name="Ashikhmin A."/>
            <person name="Konopkin A."/>
            <person name="But S.Y."/>
            <person name="Khmelenina V.N."/>
            <person name="Kuznetsov N."/>
            <person name="Pimenov N.V."/>
            <person name="Dedysh S.N."/>
        </authorList>
    </citation>
    <scope>NUCLEOTIDE SEQUENCE</scope>
    <source>
        <strain evidence="2">MP1</strain>
    </source>
</reference>
<accession>A0ABY7GRL1</accession>
<keyword evidence="3" id="KW-1185">Reference proteome</keyword>
<dbReference type="Pfam" id="PF06527">
    <property type="entry name" value="TniQ"/>
    <property type="match status" value="1"/>
</dbReference>
<dbReference type="RefSeq" id="WP_269023021.1">
    <property type="nucleotide sequence ID" value="NZ_CP113517.1"/>
</dbReference>
<dbReference type="EMBL" id="CP113517">
    <property type="protein sequence ID" value="WAR47111.1"/>
    <property type="molecule type" value="Genomic_DNA"/>
</dbReference>
<gene>
    <name evidence="2" type="ORF">NM686_000080</name>
</gene>
<organism evidence="2 3">
    <name type="scientific">Methylomonas rapida</name>
    <dbReference type="NCBI Taxonomy" id="2963939"/>
    <lineage>
        <taxon>Bacteria</taxon>
        <taxon>Pseudomonadati</taxon>
        <taxon>Pseudomonadota</taxon>
        <taxon>Gammaproteobacteria</taxon>
        <taxon>Methylococcales</taxon>
        <taxon>Methylococcaceae</taxon>
        <taxon>Methylomonas</taxon>
    </lineage>
</organism>
<evidence type="ECO:0000259" key="1">
    <source>
        <dbReference type="Pfam" id="PF06527"/>
    </source>
</evidence>
<dbReference type="Proteomes" id="UP001162780">
    <property type="component" value="Chromosome"/>
</dbReference>
<proteinExistence type="predicted"/>
<name>A0ABY7GRL1_9GAMM</name>
<dbReference type="InterPro" id="IPR009492">
    <property type="entry name" value="TniQ"/>
</dbReference>